<dbReference type="Proteomes" id="UP000322188">
    <property type="component" value="Unassembled WGS sequence"/>
</dbReference>
<dbReference type="InterPro" id="IPR050197">
    <property type="entry name" value="Aldolase_class_II_sugar_metab"/>
</dbReference>
<evidence type="ECO:0000259" key="3">
    <source>
        <dbReference type="SMART" id="SM01007"/>
    </source>
</evidence>
<dbReference type="Gene3D" id="3.40.225.10">
    <property type="entry name" value="Class II aldolase/adducin N-terminal domain"/>
    <property type="match status" value="1"/>
</dbReference>
<dbReference type="EMBL" id="SAYK01000004">
    <property type="protein sequence ID" value="TXJ60535.1"/>
    <property type="molecule type" value="Genomic_DNA"/>
</dbReference>
<sequence>MIKKNNNSNNNRKDLSKQIIAACLKMREDGVNQGTAGNISVRFKDGMLITPSGMPYEIMKPEDIVFVNSKGEAEKDKIPSSEWRFHLSILKDNPNFNAVIHNHAVYSSMVSILNIDYIPAIHYMVGVAGGNKIPCAKYATYGTQELCDNISIAMKGYKACILNNHGLVASDETLQKAYHVMMEVENLARLYIGVKTIGDFSILPDSEMEIVLEKFKNYGLNVKHKIKSNKSNKK</sequence>
<reference evidence="4" key="2">
    <citation type="submission" date="2019-01" db="EMBL/GenBank/DDBJ databases">
        <authorList>
            <person name="Thorell K."/>
        </authorList>
    </citation>
    <scope>NUCLEOTIDE SEQUENCE</scope>
    <source>
        <strain evidence="5">PC2022III</strain>
        <strain evidence="4">W1</strain>
    </source>
</reference>
<dbReference type="PANTHER" id="PTHR22789:SF0">
    <property type="entry name" value="3-OXO-TETRONATE 4-PHOSPHATE DECARBOXYLASE-RELATED"/>
    <property type="match status" value="1"/>
</dbReference>
<dbReference type="Pfam" id="PF00596">
    <property type="entry name" value="Aldolase_II"/>
    <property type="match status" value="1"/>
</dbReference>
<dbReference type="GO" id="GO:0046872">
    <property type="term" value="F:metal ion binding"/>
    <property type="evidence" value="ECO:0007669"/>
    <property type="project" value="UniProtKB-KW"/>
</dbReference>
<accession>A0A5C8CIG5</accession>
<keyword evidence="2 4" id="KW-0456">Lyase</keyword>
<evidence type="ECO:0000313" key="5">
    <source>
        <dbReference type="EMBL" id="TXJ60535.1"/>
    </source>
</evidence>
<dbReference type="InterPro" id="IPR036409">
    <property type="entry name" value="Aldolase_II/adducin_N_sf"/>
</dbReference>
<dbReference type="InterPro" id="IPR001303">
    <property type="entry name" value="Aldolase_II/adducin_N"/>
</dbReference>
<evidence type="ECO:0000313" key="4">
    <source>
        <dbReference type="EMBL" id="TXJ12736.1"/>
    </source>
</evidence>
<dbReference type="NCBIfam" id="NF005984">
    <property type="entry name" value="PRK08087.1"/>
    <property type="match status" value="1"/>
</dbReference>
<dbReference type="RefSeq" id="WP_147560204.1">
    <property type="nucleotide sequence ID" value="NZ_SAXT01000003.1"/>
</dbReference>
<dbReference type="GO" id="GO:0008738">
    <property type="term" value="F:L-fuculose-phosphate aldolase activity"/>
    <property type="evidence" value="ECO:0007669"/>
    <property type="project" value="UniProtKB-EC"/>
</dbReference>
<evidence type="ECO:0000256" key="1">
    <source>
        <dbReference type="ARBA" id="ARBA00022723"/>
    </source>
</evidence>
<dbReference type="SMART" id="SM01007">
    <property type="entry name" value="Aldolase_II"/>
    <property type="match status" value="1"/>
</dbReference>
<gene>
    <name evidence="5" type="ORF">EPJ74_04825</name>
    <name evidence="4" type="ORF">EPJ80_03810</name>
</gene>
<dbReference type="Proteomes" id="UP000325116">
    <property type="component" value="Unassembled WGS sequence"/>
</dbReference>
<reference evidence="6 7" key="1">
    <citation type="journal article" date="1992" name="Lakartidningen">
        <title>[Penicillin V and not amoxicillin is the first choice preparation in acute otitis].</title>
        <authorList>
            <person name="Kamme C."/>
            <person name="Lundgren K."/>
            <person name="Prellner K."/>
        </authorList>
    </citation>
    <scope>NUCLEOTIDE SEQUENCE [LARGE SCALE GENOMIC DNA]</scope>
    <source>
        <strain evidence="5 6">PC2022III</strain>
        <strain evidence="4 7">W1</strain>
    </source>
</reference>
<organism evidence="4 7">
    <name type="scientific">Brachyspira aalborgi</name>
    <dbReference type="NCBI Taxonomy" id="29522"/>
    <lineage>
        <taxon>Bacteria</taxon>
        <taxon>Pseudomonadati</taxon>
        <taxon>Spirochaetota</taxon>
        <taxon>Spirochaetia</taxon>
        <taxon>Brachyspirales</taxon>
        <taxon>Brachyspiraceae</taxon>
        <taxon>Brachyspira</taxon>
    </lineage>
</organism>
<evidence type="ECO:0000256" key="2">
    <source>
        <dbReference type="ARBA" id="ARBA00023239"/>
    </source>
</evidence>
<protein>
    <submittedName>
        <fullName evidence="4">L-fuculose-phosphate aldolase</fullName>
        <ecNumber evidence="4">4.1.2.17</ecNumber>
    </submittedName>
</protein>
<dbReference type="SUPFAM" id="SSF53639">
    <property type="entry name" value="AraD/HMP-PK domain-like"/>
    <property type="match status" value="1"/>
</dbReference>
<proteinExistence type="predicted"/>
<keyword evidence="1" id="KW-0479">Metal-binding</keyword>
<dbReference type="GeneID" id="61066628"/>
<dbReference type="GO" id="GO:0005829">
    <property type="term" value="C:cytosol"/>
    <property type="evidence" value="ECO:0007669"/>
    <property type="project" value="TreeGrafter"/>
</dbReference>
<feature type="domain" description="Class II aldolase/adducin N-terminal" evidence="3">
    <location>
        <begin position="17"/>
        <end position="192"/>
    </location>
</feature>
<dbReference type="EC" id="4.1.2.17" evidence="4"/>
<comment type="caution">
    <text evidence="4">The sequence shown here is derived from an EMBL/GenBank/DDBJ whole genome shotgun (WGS) entry which is preliminary data.</text>
</comment>
<dbReference type="GO" id="GO:0019323">
    <property type="term" value="P:pentose catabolic process"/>
    <property type="evidence" value="ECO:0007669"/>
    <property type="project" value="TreeGrafter"/>
</dbReference>
<dbReference type="PANTHER" id="PTHR22789">
    <property type="entry name" value="FUCULOSE PHOSPHATE ALDOLASE"/>
    <property type="match status" value="1"/>
</dbReference>
<dbReference type="EMBL" id="SAXT01000003">
    <property type="protein sequence ID" value="TXJ12736.1"/>
    <property type="molecule type" value="Genomic_DNA"/>
</dbReference>
<evidence type="ECO:0000313" key="7">
    <source>
        <dbReference type="Proteomes" id="UP000325116"/>
    </source>
</evidence>
<name>A0A5C8CIG5_9SPIR</name>
<evidence type="ECO:0000313" key="6">
    <source>
        <dbReference type="Proteomes" id="UP000322188"/>
    </source>
</evidence>
<dbReference type="AlphaFoldDB" id="A0A5C8CIG5"/>